<evidence type="ECO:0000256" key="3">
    <source>
        <dbReference type="SAM" id="MobiDB-lite"/>
    </source>
</evidence>
<dbReference type="GO" id="GO:0006893">
    <property type="term" value="P:Golgi to plasma membrane transport"/>
    <property type="evidence" value="ECO:0007669"/>
    <property type="project" value="TreeGrafter"/>
</dbReference>
<sequence>MPSTNTTVLFQHRRALKNTYINTPVALLLPPWFTQNWAIMSSILRYIRSKFTHEPEQHAIEQFAVFDEGNRGGFPCDIVAFDYYAGCVAIGTSSGNVTFYGYNGASWTTNVGGSGTERIKIEHIYLISTNFALVLCRGPVIIPLHIKDGVITPKDEFRFGENTKHKWNQNTHVQKLSEDAYALIFAINNTVYRIKSKTLKLEVLINNHDFEKWVPNDTELSSITTLPEKSNVIMLIFENGTVCVFNESQYVMQTTLKNFEDEAIQKLHWSSENKKNIAYGISCNNLYTKWEFTVGKDCHVNGTEVNVFSQYHSGPYPCHQIKHFGVCSDVSKNNDNFLVYQGGKSSGKYDDRDLVTVVRGDDIEKFELSSEIVGIVAVDGSYEKSKKNGVILICTSCEIIGIDLDSESLSMMQPKYFLSINNSTPTTHAKSIEIEENVWNRLEAASKSYWEAHNMSTRKWPLYFQQKIVNEANHQRAAYRQVYLSGHSNGNICIWASGGVGMFLLLVIKTSFEFDGPSFNDDPEGLRQKPAKRIGFYDPFDDDEEMCLTKINFDPKSGFVIASNRGGFILMYELCDNARKLSNWEAIPISCNNSPPDSSKRRLLKARKSELEYKAGYQIRLKNDSELPLVFSMHSSHRVTDIAYLHKYHCLAVGSNFGVVMLDVNHGYIVYSNSFNEELQETSAVTQTQFQRFKSLKKSLRKTFRRKKKTPDTTLMSNSDNGTLPHHNQQITKVDDFDEEGYMERGIEVGEGLGTLTLDCYAENSKGTVSCLRTMRFPIVDDKNVDDIVAVGLQEGGVYFFAINEHDAGLRMTFKAEFVKKIGMAQKQPVINVDITNEEGYFSASTKIVIITEEQLRVYNCQPITKRESYKITALEGIKIKSGIVARILNKKNSNNFESFVVLVGNDGSLRIHSVQKTSLFETRKFIDPIDVIGLNSTCLSRDGDVAYLIKSSELQRTTVNLNFRGWSSAHKS</sequence>
<dbReference type="SUPFAM" id="SSF50978">
    <property type="entry name" value="WD40 repeat-like"/>
    <property type="match status" value="1"/>
</dbReference>
<evidence type="ECO:0000256" key="2">
    <source>
        <dbReference type="ARBA" id="ARBA00022737"/>
    </source>
</evidence>
<feature type="region of interest" description="Disordered" evidence="3">
    <location>
        <begin position="707"/>
        <end position="728"/>
    </location>
</feature>
<organism evidence="5 6">
    <name type="scientific">Caenorhabditis nigoni</name>
    <dbReference type="NCBI Taxonomy" id="1611254"/>
    <lineage>
        <taxon>Eukaryota</taxon>
        <taxon>Metazoa</taxon>
        <taxon>Ecdysozoa</taxon>
        <taxon>Nematoda</taxon>
        <taxon>Chromadorea</taxon>
        <taxon>Rhabditida</taxon>
        <taxon>Rhabditina</taxon>
        <taxon>Rhabditomorpha</taxon>
        <taxon>Rhabditoidea</taxon>
        <taxon>Rhabditidae</taxon>
        <taxon>Peloderinae</taxon>
        <taxon>Caenorhabditis</taxon>
    </lineage>
</organism>
<name>A0A2G5SJR9_9PELO</name>
<dbReference type="GO" id="GO:0051294">
    <property type="term" value="P:establishment of spindle orientation"/>
    <property type="evidence" value="ECO:0007669"/>
    <property type="project" value="TreeGrafter"/>
</dbReference>
<proteinExistence type="predicted"/>
<dbReference type="PRINTS" id="PR00962">
    <property type="entry name" value="LETHAL2GIANT"/>
</dbReference>
<gene>
    <name evidence="5" type="primary">Cni-lgl-1</name>
    <name evidence="5" type="synonym">Cnig_chr_X.g22238</name>
    <name evidence="5" type="ORF">B9Z55_022238</name>
</gene>
<evidence type="ECO:0000259" key="4">
    <source>
        <dbReference type="Pfam" id="PF08366"/>
    </source>
</evidence>
<evidence type="ECO:0000313" key="6">
    <source>
        <dbReference type="Proteomes" id="UP000230233"/>
    </source>
</evidence>
<dbReference type="InterPro" id="IPR013577">
    <property type="entry name" value="LLGL2"/>
</dbReference>
<dbReference type="STRING" id="1611254.A0A2G5SJR9"/>
<dbReference type="Proteomes" id="UP000230233">
    <property type="component" value="Chromosome X"/>
</dbReference>
<keyword evidence="1" id="KW-0853">WD repeat</keyword>
<dbReference type="GO" id="GO:0032878">
    <property type="term" value="P:regulation of establishment or maintenance of cell polarity"/>
    <property type="evidence" value="ECO:0007669"/>
    <property type="project" value="TreeGrafter"/>
</dbReference>
<dbReference type="PANTHER" id="PTHR10241:SF29">
    <property type="entry name" value="LETHAL(2) GIANT LARVAE PROTEIN"/>
    <property type="match status" value="1"/>
</dbReference>
<evidence type="ECO:0000256" key="1">
    <source>
        <dbReference type="ARBA" id="ARBA00022574"/>
    </source>
</evidence>
<dbReference type="AlphaFoldDB" id="A0A2G5SJR9"/>
<dbReference type="OrthoDB" id="19944at2759"/>
<dbReference type="GO" id="GO:0005886">
    <property type="term" value="C:plasma membrane"/>
    <property type="evidence" value="ECO:0007669"/>
    <property type="project" value="TreeGrafter"/>
</dbReference>
<dbReference type="GO" id="GO:0045159">
    <property type="term" value="F:myosin II binding"/>
    <property type="evidence" value="ECO:0007669"/>
    <property type="project" value="TreeGrafter"/>
</dbReference>
<dbReference type="InterPro" id="IPR036322">
    <property type="entry name" value="WD40_repeat_dom_sf"/>
</dbReference>
<dbReference type="PANTHER" id="PTHR10241">
    <property type="entry name" value="LETHAL 2 GIANT LARVAE PROTEIN"/>
    <property type="match status" value="1"/>
</dbReference>
<comment type="caution">
    <text evidence="5">The sequence shown here is derived from an EMBL/GenBank/DDBJ whole genome shotgun (WGS) entry which is preliminary data.</text>
</comment>
<keyword evidence="6" id="KW-1185">Reference proteome</keyword>
<accession>A0A2G5SJR9</accession>
<dbReference type="GO" id="GO:0008593">
    <property type="term" value="P:regulation of Notch signaling pathway"/>
    <property type="evidence" value="ECO:0007669"/>
    <property type="project" value="TreeGrafter"/>
</dbReference>
<dbReference type="GO" id="GO:0005096">
    <property type="term" value="F:GTPase activator activity"/>
    <property type="evidence" value="ECO:0007669"/>
    <property type="project" value="TreeGrafter"/>
</dbReference>
<feature type="domain" description="Lethal giant larvae homologue 2" evidence="4">
    <location>
        <begin position="313"/>
        <end position="408"/>
    </location>
</feature>
<dbReference type="EMBL" id="PDUG01000006">
    <property type="protein sequence ID" value="PIC15153.1"/>
    <property type="molecule type" value="Genomic_DNA"/>
</dbReference>
<reference evidence="6" key="1">
    <citation type="submission" date="2017-10" db="EMBL/GenBank/DDBJ databases">
        <title>Rapid genome shrinkage in a self-fertile nematode reveals novel sperm competition proteins.</title>
        <authorList>
            <person name="Yin D."/>
            <person name="Schwarz E.M."/>
            <person name="Thomas C.G."/>
            <person name="Felde R.L."/>
            <person name="Korf I.F."/>
            <person name="Cutter A.D."/>
            <person name="Schartner C.M."/>
            <person name="Ralston E.J."/>
            <person name="Meyer B.J."/>
            <person name="Haag E.S."/>
        </authorList>
    </citation>
    <scope>NUCLEOTIDE SEQUENCE [LARGE SCALE GENOMIC DNA]</scope>
    <source>
        <strain evidence="6">JU1422</strain>
    </source>
</reference>
<dbReference type="GO" id="GO:0019905">
    <property type="term" value="F:syntaxin binding"/>
    <property type="evidence" value="ECO:0007669"/>
    <property type="project" value="TreeGrafter"/>
</dbReference>
<dbReference type="InterPro" id="IPR000664">
    <property type="entry name" value="Lethal2_giant"/>
</dbReference>
<protein>
    <recommendedName>
        <fullName evidence="4">Lethal giant larvae homologue 2 domain-containing protein</fullName>
    </recommendedName>
</protein>
<dbReference type="GO" id="GO:0030866">
    <property type="term" value="P:cortical actin cytoskeleton organization"/>
    <property type="evidence" value="ECO:0007669"/>
    <property type="project" value="TreeGrafter"/>
</dbReference>
<keyword evidence="2" id="KW-0677">Repeat</keyword>
<evidence type="ECO:0000313" key="5">
    <source>
        <dbReference type="EMBL" id="PIC15153.1"/>
    </source>
</evidence>
<dbReference type="InterPro" id="IPR011047">
    <property type="entry name" value="Quinoprotein_ADH-like_sf"/>
</dbReference>
<feature type="compositionally biased region" description="Polar residues" evidence="3">
    <location>
        <begin position="712"/>
        <end position="728"/>
    </location>
</feature>
<dbReference type="Pfam" id="PF08366">
    <property type="entry name" value="LLGL"/>
    <property type="match status" value="1"/>
</dbReference>
<dbReference type="GO" id="GO:0030864">
    <property type="term" value="C:cortical actin cytoskeleton"/>
    <property type="evidence" value="ECO:0007669"/>
    <property type="project" value="TreeGrafter"/>
</dbReference>
<dbReference type="SUPFAM" id="SSF50998">
    <property type="entry name" value="Quinoprotein alcohol dehydrogenase-like"/>
    <property type="match status" value="1"/>
</dbReference>